<dbReference type="Proteomes" id="UP000243205">
    <property type="component" value="Unassembled WGS sequence"/>
</dbReference>
<evidence type="ECO:0000256" key="5">
    <source>
        <dbReference type="ARBA" id="ARBA00023136"/>
    </source>
</evidence>
<keyword evidence="7" id="KW-0808">Transferase</keyword>
<feature type="transmembrane region" description="Helical" evidence="6">
    <location>
        <begin position="80"/>
        <end position="101"/>
    </location>
</feature>
<feature type="transmembrane region" description="Helical" evidence="6">
    <location>
        <begin position="107"/>
        <end position="124"/>
    </location>
</feature>
<dbReference type="GO" id="GO:0016765">
    <property type="term" value="F:transferase activity, transferring alkyl or aryl (other than methyl) groups"/>
    <property type="evidence" value="ECO:0007669"/>
    <property type="project" value="InterPro"/>
</dbReference>
<evidence type="ECO:0000313" key="8">
    <source>
        <dbReference type="Proteomes" id="UP000243205"/>
    </source>
</evidence>
<dbReference type="InterPro" id="IPR000537">
    <property type="entry name" value="UbiA_prenyltransferase"/>
</dbReference>
<evidence type="ECO:0000256" key="4">
    <source>
        <dbReference type="ARBA" id="ARBA00022989"/>
    </source>
</evidence>
<feature type="transmembrane region" description="Helical" evidence="6">
    <location>
        <begin position="39"/>
        <end position="59"/>
    </location>
</feature>
<keyword evidence="2" id="KW-1003">Cell membrane</keyword>
<feature type="transmembrane region" description="Helical" evidence="6">
    <location>
        <begin position="200"/>
        <end position="219"/>
    </location>
</feature>
<dbReference type="GO" id="GO:0009247">
    <property type="term" value="P:glycolipid biosynthetic process"/>
    <property type="evidence" value="ECO:0007669"/>
    <property type="project" value="TreeGrafter"/>
</dbReference>
<evidence type="ECO:0000256" key="6">
    <source>
        <dbReference type="SAM" id="Phobius"/>
    </source>
</evidence>
<evidence type="ECO:0000313" key="7">
    <source>
        <dbReference type="EMBL" id="SDE66515.1"/>
    </source>
</evidence>
<dbReference type="InterPro" id="IPR044878">
    <property type="entry name" value="UbiA_sf"/>
</dbReference>
<comment type="subcellular location">
    <subcellularLocation>
        <location evidence="1">Membrane</location>
        <topology evidence="1">Multi-pass membrane protein</topology>
    </subcellularLocation>
</comment>
<evidence type="ECO:0000256" key="2">
    <source>
        <dbReference type="ARBA" id="ARBA00022475"/>
    </source>
</evidence>
<dbReference type="EMBL" id="FNAQ01000023">
    <property type="protein sequence ID" value="SDE66515.1"/>
    <property type="molecule type" value="Genomic_DNA"/>
</dbReference>
<feature type="transmembrane region" description="Helical" evidence="6">
    <location>
        <begin position="225"/>
        <end position="243"/>
    </location>
</feature>
<accession>A0A1G7ESW7</accession>
<evidence type="ECO:0000256" key="3">
    <source>
        <dbReference type="ARBA" id="ARBA00022692"/>
    </source>
</evidence>
<dbReference type="OrthoDB" id="9803632at2"/>
<keyword evidence="4 6" id="KW-1133">Transmembrane helix</keyword>
<dbReference type="STRING" id="57664.SAMN05661003_1236"/>
<dbReference type="PANTHER" id="PTHR11048">
    <property type="entry name" value="PRENYLTRANSFERASES"/>
    <property type="match status" value="1"/>
</dbReference>
<evidence type="ECO:0000256" key="1">
    <source>
        <dbReference type="ARBA" id="ARBA00004141"/>
    </source>
</evidence>
<proteinExistence type="predicted"/>
<dbReference type="GO" id="GO:0005886">
    <property type="term" value="C:plasma membrane"/>
    <property type="evidence" value="ECO:0007669"/>
    <property type="project" value="TreeGrafter"/>
</dbReference>
<dbReference type="AlphaFoldDB" id="A0A1G7ESW7"/>
<dbReference type="Pfam" id="PF01040">
    <property type="entry name" value="UbiA"/>
    <property type="match status" value="1"/>
</dbReference>
<gene>
    <name evidence="7" type="ORF">SAMN05661003_1236</name>
</gene>
<keyword evidence="3 6" id="KW-0812">Transmembrane</keyword>
<dbReference type="InterPro" id="IPR039653">
    <property type="entry name" value="Prenyltransferase"/>
</dbReference>
<feature type="transmembrane region" description="Helical" evidence="6">
    <location>
        <begin position="12"/>
        <end position="33"/>
    </location>
</feature>
<feature type="transmembrane region" description="Helical" evidence="6">
    <location>
        <begin position="263"/>
        <end position="280"/>
    </location>
</feature>
<sequence length="281" mass="31047">MKPLFVLLRPHQWLKNLMLYFPPLLAGIAPGTFSPARWLLPFVLFALISSAAYVLNDLIDVEADRLHPRKCRRPLPSGVVAPKQALLLLLVLLLLAFFLCFKGLPALWPYAAGYLLLSLLYSLALKRYPLCDLLGIAALFLVRLQAGGAAFDVRVSPWLFASVLWLALFLSAGKRLSEAHLLGAGAQRHRKVLGVYRPRFLFLMVYASALAALLTYAGYVVVHPAMARWLTLPLCVVGLWRYVSRVRQGGDGDPTAALLRDPILFVIALSWAMLVGLAAYG</sequence>
<name>A0A1G7ESW7_9BACT</name>
<dbReference type="RefSeq" id="WP_092080528.1">
    <property type="nucleotide sequence ID" value="NZ_FNAQ01000023.1"/>
</dbReference>
<dbReference type="Gene3D" id="1.10.357.140">
    <property type="entry name" value="UbiA prenyltransferase"/>
    <property type="match status" value="1"/>
</dbReference>
<keyword evidence="5 6" id="KW-0472">Membrane</keyword>
<reference evidence="8" key="1">
    <citation type="submission" date="2016-10" db="EMBL/GenBank/DDBJ databases">
        <authorList>
            <person name="Varghese N."/>
            <person name="Submissions S."/>
        </authorList>
    </citation>
    <scope>NUCLEOTIDE SEQUENCE [LARGE SCALE GENOMIC DNA]</scope>
    <source>
        <strain evidence="8">DSM 8987</strain>
    </source>
</reference>
<dbReference type="CDD" id="cd13963">
    <property type="entry name" value="PT_UbiA_2"/>
    <property type="match status" value="1"/>
</dbReference>
<dbReference type="PANTHER" id="PTHR11048:SF5">
    <property type="entry name" value="DECAPRENYL-PHOSPHATE PHOSPHORIBOSYLTRANSFERASE"/>
    <property type="match status" value="1"/>
</dbReference>
<organism evidence="7 8">
    <name type="scientific">Desulfuromonas thiophila</name>
    <dbReference type="NCBI Taxonomy" id="57664"/>
    <lineage>
        <taxon>Bacteria</taxon>
        <taxon>Pseudomonadati</taxon>
        <taxon>Thermodesulfobacteriota</taxon>
        <taxon>Desulfuromonadia</taxon>
        <taxon>Desulfuromonadales</taxon>
        <taxon>Desulfuromonadaceae</taxon>
        <taxon>Desulfuromonas</taxon>
    </lineage>
</organism>
<protein>
    <submittedName>
        <fullName evidence="7">4-hydroxybenzoate polyprenyltransferase</fullName>
    </submittedName>
</protein>
<keyword evidence="8" id="KW-1185">Reference proteome</keyword>